<gene>
    <name evidence="1" type="ORF">G0Q06_08290</name>
</gene>
<dbReference type="Gene3D" id="3.40.50.150">
    <property type="entry name" value="Vaccinia Virus protein VP39"/>
    <property type="match status" value="1"/>
</dbReference>
<organism evidence="1 2">
    <name type="scientific">Oceanipulchritudo coccoides</name>
    <dbReference type="NCBI Taxonomy" id="2706888"/>
    <lineage>
        <taxon>Bacteria</taxon>
        <taxon>Pseudomonadati</taxon>
        <taxon>Verrucomicrobiota</taxon>
        <taxon>Opitutia</taxon>
        <taxon>Puniceicoccales</taxon>
        <taxon>Oceanipulchritudinaceae</taxon>
        <taxon>Oceanipulchritudo</taxon>
    </lineage>
</organism>
<dbReference type="GO" id="GO:0008168">
    <property type="term" value="F:methyltransferase activity"/>
    <property type="evidence" value="ECO:0007669"/>
    <property type="project" value="UniProtKB-KW"/>
</dbReference>
<name>A0A6B2M3Q1_9BACT</name>
<sequence length="255" mass="29840">MTCKICNGPTSVLFKHLVLNRHTVRYDRCEECGFVSTEEPHWLDEAYARPINLCDTGLLFRNEKMRDVFSLLFKIYFNKQDRFLDYAGGYGVLTRFMRDCGFDFYWNDPFTENLFARGFEMTEEHIPYSALTCCECFEHLADPMQELQKQLGISRNIFLTTTLISMNPPAPEDWDYYGFDHGQHVAFYTLKSLGIMARKHGLHLSSNGRQFHYIGEKKIPRIMMQLAYSPLVRFTPYLVRALNGSYTQADHDRLS</sequence>
<evidence type="ECO:0000313" key="2">
    <source>
        <dbReference type="Proteomes" id="UP000478417"/>
    </source>
</evidence>
<accession>A0A6B2M3Q1</accession>
<keyword evidence="2" id="KW-1185">Reference proteome</keyword>
<comment type="caution">
    <text evidence="1">The sequence shown here is derived from an EMBL/GenBank/DDBJ whole genome shotgun (WGS) entry which is preliminary data.</text>
</comment>
<dbReference type="EMBL" id="JAAGNX010000002">
    <property type="protein sequence ID" value="NDV62445.1"/>
    <property type="molecule type" value="Genomic_DNA"/>
</dbReference>
<dbReference type="Pfam" id="PF13489">
    <property type="entry name" value="Methyltransf_23"/>
    <property type="match status" value="1"/>
</dbReference>
<dbReference type="SUPFAM" id="SSF53335">
    <property type="entry name" value="S-adenosyl-L-methionine-dependent methyltransferases"/>
    <property type="match status" value="1"/>
</dbReference>
<proteinExistence type="predicted"/>
<dbReference type="GO" id="GO:0032259">
    <property type="term" value="P:methylation"/>
    <property type="evidence" value="ECO:0007669"/>
    <property type="project" value="UniProtKB-KW"/>
</dbReference>
<dbReference type="InterPro" id="IPR029063">
    <property type="entry name" value="SAM-dependent_MTases_sf"/>
</dbReference>
<dbReference type="RefSeq" id="WP_163964326.1">
    <property type="nucleotide sequence ID" value="NZ_JAAGNX010000002.1"/>
</dbReference>
<dbReference type="AlphaFoldDB" id="A0A6B2M3Q1"/>
<keyword evidence="1" id="KW-0808">Transferase</keyword>
<protein>
    <submittedName>
        <fullName evidence="1">Class I SAM-dependent methyltransferase</fullName>
    </submittedName>
</protein>
<evidence type="ECO:0000313" key="1">
    <source>
        <dbReference type="EMBL" id="NDV62445.1"/>
    </source>
</evidence>
<reference evidence="1 2" key="1">
    <citation type="submission" date="2020-02" db="EMBL/GenBank/DDBJ databases">
        <title>Albibacoteraceae fam. nov., the first described family within the subdivision 4 Verrucomicrobia.</title>
        <authorList>
            <person name="Xi F."/>
        </authorList>
    </citation>
    <scope>NUCLEOTIDE SEQUENCE [LARGE SCALE GENOMIC DNA]</scope>
    <source>
        <strain evidence="1 2">CK1056</strain>
    </source>
</reference>
<keyword evidence="1" id="KW-0489">Methyltransferase</keyword>
<dbReference type="Proteomes" id="UP000478417">
    <property type="component" value="Unassembled WGS sequence"/>
</dbReference>